<feature type="compositionally biased region" description="Basic and acidic residues" evidence="1">
    <location>
        <begin position="369"/>
        <end position="385"/>
    </location>
</feature>
<feature type="compositionally biased region" description="Polar residues" evidence="1">
    <location>
        <begin position="386"/>
        <end position="406"/>
    </location>
</feature>
<dbReference type="EMBL" id="KV417548">
    <property type="protein sequence ID" value="KZP21323.1"/>
    <property type="molecule type" value="Genomic_DNA"/>
</dbReference>
<feature type="compositionally biased region" description="Low complexity" evidence="1">
    <location>
        <begin position="151"/>
        <end position="162"/>
    </location>
</feature>
<organism evidence="2">
    <name type="scientific">Athelia psychrophila</name>
    <dbReference type="NCBI Taxonomy" id="1759441"/>
    <lineage>
        <taxon>Eukaryota</taxon>
        <taxon>Fungi</taxon>
        <taxon>Dikarya</taxon>
        <taxon>Basidiomycota</taxon>
        <taxon>Agaricomycotina</taxon>
        <taxon>Agaricomycetes</taxon>
        <taxon>Agaricomycetidae</taxon>
        <taxon>Atheliales</taxon>
        <taxon>Atheliaceae</taxon>
        <taxon>Athelia</taxon>
    </lineage>
</organism>
<reference evidence="2" key="1">
    <citation type="journal article" date="2016" name="Mol. Biol. Evol.">
        <title>Comparative Genomics of Early-Diverging Mushroom-Forming Fungi Provides Insights into the Origins of Lignocellulose Decay Capabilities.</title>
        <authorList>
            <person name="Nagy L.G."/>
            <person name="Riley R."/>
            <person name="Tritt A."/>
            <person name="Adam C."/>
            <person name="Daum C."/>
            <person name="Floudas D."/>
            <person name="Sun H."/>
            <person name="Yadav J.S."/>
            <person name="Pangilinan J."/>
            <person name="Larsson K.H."/>
            <person name="Matsuura K."/>
            <person name="Barry K."/>
            <person name="Labutti K."/>
            <person name="Kuo R."/>
            <person name="Ohm R.A."/>
            <person name="Bhattacharya S.S."/>
            <person name="Shirouzu T."/>
            <person name="Yoshinaga Y."/>
            <person name="Martin F.M."/>
            <person name="Grigoriev I.V."/>
            <person name="Hibbett D.S."/>
        </authorList>
    </citation>
    <scope>NUCLEOTIDE SEQUENCE [LARGE SCALE GENOMIC DNA]</scope>
    <source>
        <strain evidence="2">CBS 109695</strain>
    </source>
</reference>
<feature type="region of interest" description="Disordered" evidence="1">
    <location>
        <begin position="144"/>
        <end position="174"/>
    </location>
</feature>
<feature type="region of interest" description="Disordered" evidence="1">
    <location>
        <begin position="345"/>
        <end position="414"/>
    </location>
</feature>
<feature type="compositionally biased region" description="Acidic residues" evidence="1">
    <location>
        <begin position="546"/>
        <end position="555"/>
    </location>
</feature>
<evidence type="ECO:0000313" key="2">
    <source>
        <dbReference type="EMBL" id="KZP21323.1"/>
    </source>
</evidence>
<sequence>MLIKLIPAPPHPTVLFTLAFPPVPDNLPLPVAYHQLLQTLQSSTPALDIPNSLQALDRATWMVECLSEVIIDLGNETVRCIWVDEAIDEWHLTSNVDQADYEQCVRMLRSVLSDVDMSAEEGERERMREEWEVRYHAMAQAHAEAQKAHAEAQTQAALKAASAPPPTRPKHKKQRSLLMTLVASLVPSLSPPSPCHSLPLVSEDRLDRPRPLAPLAVFQPPPPPPPAPHPSMSSRYIRRRARSTLVDIWRRYILSELRSRVSFYPGLKSMARSLTCPGQSAGPVSYGPRTYTYGGLQSGGGGGYHPWIARSMLRRAQAHMSWLVQENGATPDLGILDEIERNEMRRPKRAQRVPSNSPFFDDDEDDEDSWGHDGLEQESTDEKSLLTETDGSSVHTPSESPLSMTPSPFPHGPIDSKPLPANITLLRTYKALTSHALHLSSHIARLTTLYARARTEEVRSLSVAEVKARRRAWSNGTLLGGSSIGAGPGGYGTVFRTSPLKWGCVSAANLEAGWQDFWEEDSGDATVTDISMSVNVTSARLFPVSEESESEDDGTDTFPLGHHDDSHLDPDLYADVDLEAGLMGLAISPSAPTPVRNHARTRTQSMHASRPAPLLLHQPLPTASVPPAWSDTVPSRPSLTRSCEDLTNVLEYASSRRSADELRDEERRMRERALFEFDCDHDSESDGTSILLPDMGMEDEWDEDINVSSAEHALARMKGVEGAVLKESTHANGLSFAMIHGGQEAAVGEWLPGVVVDCR</sequence>
<name>A0A166JXR9_9AGAM</name>
<gene>
    <name evidence="2" type="ORF">FIBSPDRAFT_1044270</name>
</gene>
<dbReference type="OrthoDB" id="3224257at2759"/>
<evidence type="ECO:0000256" key="1">
    <source>
        <dbReference type="SAM" id="MobiDB-lite"/>
    </source>
</evidence>
<feature type="region of interest" description="Disordered" evidence="1">
    <location>
        <begin position="588"/>
        <end position="610"/>
    </location>
</feature>
<proteinExistence type="predicted"/>
<dbReference type="AlphaFoldDB" id="A0A166JXR9"/>
<accession>A0A166JXR9</accession>
<protein>
    <submittedName>
        <fullName evidence="2">Uncharacterized protein</fullName>
    </submittedName>
</protein>
<feature type="region of interest" description="Disordered" evidence="1">
    <location>
        <begin position="542"/>
        <end position="566"/>
    </location>
</feature>